<feature type="region of interest" description="Disordered" evidence="1">
    <location>
        <begin position="1"/>
        <end position="160"/>
    </location>
</feature>
<gene>
    <name evidence="2" type="ORF">NDU88_003398</name>
</gene>
<proteinExistence type="predicted"/>
<dbReference type="EMBL" id="JANPWB010000004">
    <property type="protein sequence ID" value="KAJ1194103.1"/>
    <property type="molecule type" value="Genomic_DNA"/>
</dbReference>
<feature type="compositionally biased region" description="Basic and acidic residues" evidence="1">
    <location>
        <begin position="112"/>
        <end position="122"/>
    </location>
</feature>
<comment type="caution">
    <text evidence="2">The sequence shown here is derived from an EMBL/GenBank/DDBJ whole genome shotgun (WGS) entry which is preliminary data.</text>
</comment>
<name>A0AAV7UYB5_PLEWA</name>
<evidence type="ECO:0000256" key="1">
    <source>
        <dbReference type="SAM" id="MobiDB-lite"/>
    </source>
</evidence>
<feature type="compositionally biased region" description="Polar residues" evidence="1">
    <location>
        <begin position="130"/>
        <end position="148"/>
    </location>
</feature>
<reference evidence="2" key="1">
    <citation type="journal article" date="2022" name="bioRxiv">
        <title>Sequencing and chromosome-scale assembly of the giantPleurodeles waltlgenome.</title>
        <authorList>
            <person name="Brown T."/>
            <person name="Elewa A."/>
            <person name="Iarovenko S."/>
            <person name="Subramanian E."/>
            <person name="Araus A.J."/>
            <person name="Petzold A."/>
            <person name="Susuki M."/>
            <person name="Suzuki K.-i.T."/>
            <person name="Hayashi T."/>
            <person name="Toyoda A."/>
            <person name="Oliveira C."/>
            <person name="Osipova E."/>
            <person name="Leigh N.D."/>
            <person name="Simon A."/>
            <person name="Yun M.H."/>
        </authorList>
    </citation>
    <scope>NUCLEOTIDE SEQUENCE</scope>
    <source>
        <strain evidence="2">20211129_DDA</strain>
        <tissue evidence="2">Liver</tissue>
    </source>
</reference>
<organism evidence="2 3">
    <name type="scientific">Pleurodeles waltl</name>
    <name type="common">Iberian ribbed newt</name>
    <dbReference type="NCBI Taxonomy" id="8319"/>
    <lineage>
        <taxon>Eukaryota</taxon>
        <taxon>Metazoa</taxon>
        <taxon>Chordata</taxon>
        <taxon>Craniata</taxon>
        <taxon>Vertebrata</taxon>
        <taxon>Euteleostomi</taxon>
        <taxon>Amphibia</taxon>
        <taxon>Batrachia</taxon>
        <taxon>Caudata</taxon>
        <taxon>Salamandroidea</taxon>
        <taxon>Salamandridae</taxon>
        <taxon>Pleurodelinae</taxon>
        <taxon>Pleurodeles</taxon>
    </lineage>
</organism>
<feature type="compositionally biased region" description="Polar residues" evidence="1">
    <location>
        <begin position="86"/>
        <end position="111"/>
    </location>
</feature>
<accession>A0AAV7UYB5</accession>
<feature type="compositionally biased region" description="Basic and acidic residues" evidence="1">
    <location>
        <begin position="19"/>
        <end position="40"/>
    </location>
</feature>
<keyword evidence="3" id="KW-1185">Reference proteome</keyword>
<evidence type="ECO:0000313" key="2">
    <source>
        <dbReference type="EMBL" id="KAJ1194103.1"/>
    </source>
</evidence>
<dbReference type="Proteomes" id="UP001066276">
    <property type="component" value="Chromosome 2_2"/>
</dbReference>
<sequence length="182" mass="20349">MARRPINEKVPKKVRKTGKNAENEEKRRRKDGGDGGDTRRRQALGVHGEKGSAITTSRQRGAHTGKTKQADSKGHTLGVHGERGARSQQAGSEGHTQAKPSRQTAKGTHSGYTERGERDHNKQIAKGTHRQNQAGRQQKGEGTQTAFVQHNAEQRRKNKDTVQMHFRLKYCILDGSRERMIQ</sequence>
<evidence type="ECO:0000313" key="3">
    <source>
        <dbReference type="Proteomes" id="UP001066276"/>
    </source>
</evidence>
<dbReference type="AlphaFoldDB" id="A0AAV7UYB5"/>
<protein>
    <submittedName>
        <fullName evidence="2">Uncharacterized protein</fullName>
    </submittedName>
</protein>
<feature type="compositionally biased region" description="Basic and acidic residues" evidence="1">
    <location>
        <begin position="68"/>
        <end position="85"/>
    </location>
</feature>
<feature type="compositionally biased region" description="Basic and acidic residues" evidence="1">
    <location>
        <begin position="1"/>
        <end position="11"/>
    </location>
</feature>